<protein>
    <submittedName>
        <fullName evidence="1">Unannotated protein</fullName>
    </submittedName>
</protein>
<gene>
    <name evidence="1" type="ORF">UFOPK3268_01150</name>
    <name evidence="2" type="ORF">UFOPK3752_01550</name>
    <name evidence="3" type="ORF">UFOPK4150_02304</name>
</gene>
<name>A0A6J7C350_9ZZZZ</name>
<dbReference type="EMBL" id="CAFBPU010000076">
    <property type="protein sequence ID" value="CAB5040259.1"/>
    <property type="molecule type" value="Genomic_DNA"/>
</dbReference>
<reference evidence="1" key="1">
    <citation type="submission" date="2020-05" db="EMBL/GenBank/DDBJ databases">
        <authorList>
            <person name="Chiriac C."/>
            <person name="Salcher M."/>
            <person name="Ghai R."/>
            <person name="Kavagutti S V."/>
        </authorList>
    </citation>
    <scope>NUCLEOTIDE SEQUENCE</scope>
</reference>
<sequence length="107" mass="11542">MSVVFVLLAILLITIVALLSSGRLGELPAVSVDRAPLALPESGALVSEDIDAIRFAVGTRGYRMDEVDAVLDRLATEADNREVRIAELETRLIGRGVPRPDPADYEV</sequence>
<accession>A0A6J7C350</accession>
<dbReference type="EMBL" id="CAFBND010000068">
    <property type="protein sequence ID" value="CAB4949243.1"/>
    <property type="molecule type" value="Genomic_DNA"/>
</dbReference>
<evidence type="ECO:0000313" key="3">
    <source>
        <dbReference type="EMBL" id="CAB5040259.1"/>
    </source>
</evidence>
<dbReference type="InterPro" id="IPR019933">
    <property type="entry name" value="DivIVA_domain"/>
</dbReference>
<dbReference type="Gene3D" id="6.10.250.660">
    <property type="match status" value="1"/>
</dbReference>
<dbReference type="NCBIfam" id="TIGR03544">
    <property type="entry name" value="DivI1A_domain"/>
    <property type="match status" value="1"/>
</dbReference>
<evidence type="ECO:0000313" key="1">
    <source>
        <dbReference type="EMBL" id="CAB4851108.1"/>
    </source>
</evidence>
<evidence type="ECO:0000313" key="2">
    <source>
        <dbReference type="EMBL" id="CAB4949243.1"/>
    </source>
</evidence>
<proteinExistence type="predicted"/>
<organism evidence="1">
    <name type="scientific">freshwater metagenome</name>
    <dbReference type="NCBI Taxonomy" id="449393"/>
    <lineage>
        <taxon>unclassified sequences</taxon>
        <taxon>metagenomes</taxon>
        <taxon>ecological metagenomes</taxon>
    </lineage>
</organism>
<dbReference type="AlphaFoldDB" id="A0A6J7C350"/>
<dbReference type="EMBL" id="CAFBIZ010000151">
    <property type="protein sequence ID" value="CAB4851108.1"/>
    <property type="molecule type" value="Genomic_DNA"/>
</dbReference>